<dbReference type="Pfam" id="PF08220">
    <property type="entry name" value="HTH_DeoR"/>
    <property type="match status" value="1"/>
</dbReference>
<name>A0A1G7ZGH6_9SPHI</name>
<dbReference type="Proteomes" id="UP000199705">
    <property type="component" value="Unassembled WGS sequence"/>
</dbReference>
<keyword evidence="6" id="KW-1185">Reference proteome</keyword>
<dbReference type="InterPro" id="IPR037171">
    <property type="entry name" value="NagB/RpiA_transferase-like"/>
</dbReference>
<dbReference type="InterPro" id="IPR014036">
    <property type="entry name" value="DeoR-like_C"/>
</dbReference>
<organism evidence="5 6">
    <name type="scientific">Mucilaginibacter gossypii</name>
    <dbReference type="NCBI Taxonomy" id="551996"/>
    <lineage>
        <taxon>Bacteria</taxon>
        <taxon>Pseudomonadati</taxon>
        <taxon>Bacteroidota</taxon>
        <taxon>Sphingobacteriia</taxon>
        <taxon>Sphingobacteriales</taxon>
        <taxon>Sphingobacteriaceae</taxon>
        <taxon>Mucilaginibacter</taxon>
    </lineage>
</organism>
<sequence>MSKNTDRHKFILQKVDTDGFVNVQDLSTQLSVSEVTIRKDLKLLEDKNLLFRTHGGASKTNPYANDRPVAEKEKLNGPEKRKIAAEAAIRIDTNDSVIIASGTTMLALARAMQPNKHLTVVTAALPVALELLQHPQVDIVQLGGQMRNTSSSVTGNYAELMLDDMLCGVLFLGVDGIDPDIGLTTTNLSEARLNQKMINAAQTTIVLADSTKFGKRGLAKICALDQINEIITDSGISPAMLNMLEEKGVKVTVV</sequence>
<dbReference type="STRING" id="551996.SAMN05192573_106244"/>
<dbReference type="SUPFAM" id="SSF100950">
    <property type="entry name" value="NagB/RpiA/CoA transferase-like"/>
    <property type="match status" value="1"/>
</dbReference>
<evidence type="ECO:0000256" key="1">
    <source>
        <dbReference type="ARBA" id="ARBA00023015"/>
    </source>
</evidence>
<dbReference type="SUPFAM" id="SSF46785">
    <property type="entry name" value="Winged helix' DNA-binding domain"/>
    <property type="match status" value="1"/>
</dbReference>
<dbReference type="AlphaFoldDB" id="A0A1G7ZGH6"/>
<dbReference type="InterPro" id="IPR036388">
    <property type="entry name" value="WH-like_DNA-bd_sf"/>
</dbReference>
<accession>A0A1G7ZGH6</accession>
<evidence type="ECO:0000256" key="3">
    <source>
        <dbReference type="ARBA" id="ARBA00023163"/>
    </source>
</evidence>
<gene>
    <name evidence="5" type="ORF">SAMN05192573_106244</name>
</gene>
<evidence type="ECO:0000256" key="2">
    <source>
        <dbReference type="ARBA" id="ARBA00023125"/>
    </source>
</evidence>
<reference evidence="6" key="1">
    <citation type="submission" date="2016-10" db="EMBL/GenBank/DDBJ databases">
        <authorList>
            <person name="Varghese N."/>
            <person name="Submissions S."/>
        </authorList>
    </citation>
    <scope>NUCLEOTIDE SEQUENCE [LARGE SCALE GENOMIC DNA]</scope>
    <source>
        <strain evidence="6">Gh-67</strain>
    </source>
</reference>
<evidence type="ECO:0000259" key="4">
    <source>
        <dbReference type="PROSITE" id="PS51000"/>
    </source>
</evidence>
<dbReference type="InterPro" id="IPR018356">
    <property type="entry name" value="Tscrpt_reg_HTH_DeoR_CS"/>
</dbReference>
<dbReference type="GO" id="GO:0003700">
    <property type="term" value="F:DNA-binding transcription factor activity"/>
    <property type="evidence" value="ECO:0007669"/>
    <property type="project" value="InterPro"/>
</dbReference>
<protein>
    <submittedName>
        <fullName evidence="5">Transcriptional regulator, DeoR family</fullName>
    </submittedName>
</protein>
<evidence type="ECO:0000313" key="6">
    <source>
        <dbReference type="Proteomes" id="UP000199705"/>
    </source>
</evidence>
<dbReference type="PROSITE" id="PS51000">
    <property type="entry name" value="HTH_DEOR_2"/>
    <property type="match status" value="1"/>
</dbReference>
<evidence type="ECO:0000313" key="5">
    <source>
        <dbReference type="EMBL" id="SDH07852.1"/>
    </source>
</evidence>
<dbReference type="SMART" id="SM00420">
    <property type="entry name" value="HTH_DEOR"/>
    <property type="match status" value="1"/>
</dbReference>
<keyword evidence="2" id="KW-0238">DNA-binding</keyword>
<dbReference type="PANTHER" id="PTHR30363">
    <property type="entry name" value="HTH-TYPE TRANSCRIPTIONAL REGULATOR SRLR-RELATED"/>
    <property type="match status" value="1"/>
</dbReference>
<dbReference type="InterPro" id="IPR036390">
    <property type="entry name" value="WH_DNA-bd_sf"/>
</dbReference>
<dbReference type="Pfam" id="PF00455">
    <property type="entry name" value="DeoRC"/>
    <property type="match status" value="1"/>
</dbReference>
<dbReference type="PRINTS" id="PR00037">
    <property type="entry name" value="HTHLACR"/>
</dbReference>
<keyword evidence="1" id="KW-0805">Transcription regulation</keyword>
<dbReference type="PANTHER" id="PTHR30363:SF44">
    <property type="entry name" value="AGA OPERON TRANSCRIPTIONAL REPRESSOR-RELATED"/>
    <property type="match status" value="1"/>
</dbReference>
<keyword evidence="3" id="KW-0804">Transcription</keyword>
<dbReference type="GO" id="GO:0003677">
    <property type="term" value="F:DNA binding"/>
    <property type="evidence" value="ECO:0007669"/>
    <property type="project" value="UniProtKB-KW"/>
</dbReference>
<dbReference type="InterPro" id="IPR050313">
    <property type="entry name" value="Carb_Metab_HTH_regulators"/>
</dbReference>
<dbReference type="PROSITE" id="PS00894">
    <property type="entry name" value="HTH_DEOR_1"/>
    <property type="match status" value="1"/>
</dbReference>
<dbReference type="SMART" id="SM01134">
    <property type="entry name" value="DeoRC"/>
    <property type="match status" value="1"/>
</dbReference>
<feature type="domain" description="HTH deoR-type" evidence="4">
    <location>
        <begin position="4"/>
        <end position="59"/>
    </location>
</feature>
<dbReference type="InterPro" id="IPR001034">
    <property type="entry name" value="DeoR_HTH"/>
</dbReference>
<proteinExistence type="predicted"/>
<dbReference type="RefSeq" id="WP_091168226.1">
    <property type="nucleotide sequence ID" value="NZ_FNCG01000006.1"/>
</dbReference>
<dbReference type="Gene3D" id="3.40.50.1360">
    <property type="match status" value="1"/>
</dbReference>
<dbReference type="Gene3D" id="1.10.10.10">
    <property type="entry name" value="Winged helix-like DNA-binding domain superfamily/Winged helix DNA-binding domain"/>
    <property type="match status" value="1"/>
</dbReference>
<dbReference type="EMBL" id="FNCG01000006">
    <property type="protein sequence ID" value="SDH07852.1"/>
    <property type="molecule type" value="Genomic_DNA"/>
</dbReference>